<gene>
    <name evidence="2" type="ORF">HHI36_003877</name>
</gene>
<accession>A0ABD2NPG1</accession>
<dbReference type="EMBL" id="JABFTP020000144">
    <property type="protein sequence ID" value="KAL3280641.1"/>
    <property type="molecule type" value="Genomic_DNA"/>
</dbReference>
<evidence type="ECO:0000313" key="3">
    <source>
        <dbReference type="Proteomes" id="UP001516400"/>
    </source>
</evidence>
<feature type="region of interest" description="Disordered" evidence="1">
    <location>
        <begin position="76"/>
        <end position="146"/>
    </location>
</feature>
<keyword evidence="3" id="KW-1185">Reference proteome</keyword>
<organism evidence="2 3">
    <name type="scientific">Cryptolaemus montrouzieri</name>
    <dbReference type="NCBI Taxonomy" id="559131"/>
    <lineage>
        <taxon>Eukaryota</taxon>
        <taxon>Metazoa</taxon>
        <taxon>Ecdysozoa</taxon>
        <taxon>Arthropoda</taxon>
        <taxon>Hexapoda</taxon>
        <taxon>Insecta</taxon>
        <taxon>Pterygota</taxon>
        <taxon>Neoptera</taxon>
        <taxon>Endopterygota</taxon>
        <taxon>Coleoptera</taxon>
        <taxon>Polyphaga</taxon>
        <taxon>Cucujiformia</taxon>
        <taxon>Coccinelloidea</taxon>
        <taxon>Coccinellidae</taxon>
        <taxon>Scymninae</taxon>
        <taxon>Scymnini</taxon>
        <taxon>Cryptolaemus</taxon>
    </lineage>
</organism>
<sequence>VMDDTAPRRRLTRQQLRFLLNQAWGRSETSGNAILGFRAAGVFPLNPGAIPEYDFSENFEQLDERNIEHAAQVPLASDPGQSTSFQTVDQPTPTRLLNESALPVKRNEVRKRAKQSILLTSEDHIDNRKMKENEKEKKEKCRKNQK</sequence>
<comment type="caution">
    <text evidence="2">The sequence shown here is derived from an EMBL/GenBank/DDBJ whole genome shotgun (WGS) entry which is preliminary data.</text>
</comment>
<feature type="compositionally biased region" description="Polar residues" evidence="1">
    <location>
        <begin position="79"/>
        <end position="97"/>
    </location>
</feature>
<name>A0ABD2NPG1_9CUCU</name>
<protein>
    <submittedName>
        <fullName evidence="2">Uncharacterized protein</fullName>
    </submittedName>
</protein>
<feature type="compositionally biased region" description="Basic and acidic residues" evidence="1">
    <location>
        <begin position="121"/>
        <end position="139"/>
    </location>
</feature>
<proteinExistence type="predicted"/>
<evidence type="ECO:0000256" key="1">
    <source>
        <dbReference type="SAM" id="MobiDB-lite"/>
    </source>
</evidence>
<reference evidence="2 3" key="1">
    <citation type="journal article" date="2021" name="BMC Biol.">
        <title>Horizontally acquired antibacterial genes associated with adaptive radiation of ladybird beetles.</title>
        <authorList>
            <person name="Li H.S."/>
            <person name="Tang X.F."/>
            <person name="Huang Y.H."/>
            <person name="Xu Z.Y."/>
            <person name="Chen M.L."/>
            <person name="Du X.Y."/>
            <person name="Qiu B.Y."/>
            <person name="Chen P.T."/>
            <person name="Zhang W."/>
            <person name="Slipinski A."/>
            <person name="Escalona H.E."/>
            <person name="Waterhouse R.M."/>
            <person name="Zwick A."/>
            <person name="Pang H."/>
        </authorList>
    </citation>
    <scope>NUCLEOTIDE SEQUENCE [LARGE SCALE GENOMIC DNA]</scope>
    <source>
        <strain evidence="2">SYSU2018</strain>
    </source>
</reference>
<evidence type="ECO:0000313" key="2">
    <source>
        <dbReference type="EMBL" id="KAL3280641.1"/>
    </source>
</evidence>
<dbReference type="Proteomes" id="UP001516400">
    <property type="component" value="Unassembled WGS sequence"/>
</dbReference>
<feature type="non-terminal residue" evidence="2">
    <location>
        <position position="1"/>
    </location>
</feature>
<dbReference type="AlphaFoldDB" id="A0ABD2NPG1"/>